<feature type="transmembrane region" description="Helical" evidence="8">
    <location>
        <begin position="194"/>
        <end position="215"/>
    </location>
</feature>
<dbReference type="EMBL" id="JACHEN010000003">
    <property type="protein sequence ID" value="MBB6214630.1"/>
    <property type="molecule type" value="Genomic_DNA"/>
</dbReference>
<evidence type="ECO:0000313" key="9">
    <source>
        <dbReference type="EMBL" id="MBB6214630.1"/>
    </source>
</evidence>
<keyword evidence="3" id="KW-1003">Cell membrane</keyword>
<evidence type="ECO:0000256" key="2">
    <source>
        <dbReference type="ARBA" id="ARBA00006939"/>
    </source>
</evidence>
<dbReference type="PANTHER" id="PTHR11040:SF211">
    <property type="entry name" value="ZINC TRANSPORTER ZIP11"/>
    <property type="match status" value="1"/>
</dbReference>
<gene>
    <name evidence="9" type="ORF">HNQ80_000713</name>
</gene>
<dbReference type="PANTHER" id="PTHR11040">
    <property type="entry name" value="ZINC/IRON TRANSPORTER"/>
    <property type="match status" value="1"/>
</dbReference>
<evidence type="ECO:0000256" key="5">
    <source>
        <dbReference type="ARBA" id="ARBA00022833"/>
    </source>
</evidence>
<evidence type="ECO:0000256" key="6">
    <source>
        <dbReference type="ARBA" id="ARBA00022989"/>
    </source>
</evidence>
<dbReference type="InterPro" id="IPR003689">
    <property type="entry name" value="ZIP"/>
</dbReference>
<evidence type="ECO:0000256" key="4">
    <source>
        <dbReference type="ARBA" id="ARBA00022692"/>
    </source>
</evidence>
<proteinExistence type="inferred from homology"/>
<evidence type="ECO:0000256" key="1">
    <source>
        <dbReference type="ARBA" id="ARBA00004651"/>
    </source>
</evidence>
<comment type="similarity">
    <text evidence="2">Belongs to the ZIP transporter (TC 2.A.5) family.</text>
</comment>
<feature type="transmembrane region" description="Helical" evidence="8">
    <location>
        <begin position="132"/>
        <end position="155"/>
    </location>
</feature>
<sequence>MRELTIVKNNRSKMISNICVKNNDEGVGLVNGYIASILAGACTGIGALPLIFVKRITKKFEDIILGFAAGIMLFAASFSLVLPALEMGGIKQVIAGLLSGAIVLAFIEKVTPNINIGQVRGTDFNSKTLRKTIMMTAAIAIHNIPEGFAIGIGYASGKANMGLVLAMAIGIQNVPEGLVVAAPLIEKGYSKFKAIAFAFFAGIGEPIAATVGILAGRFIQPYMTFTLAMAAGAMYYVVSHELIPESHCHGNQLGATFGVIIGFIGMLLIEYKLKGF</sequence>
<dbReference type="AlphaFoldDB" id="A0A841KRC5"/>
<keyword evidence="5" id="KW-0862">Zinc</keyword>
<reference evidence="9 10" key="1">
    <citation type="submission" date="2020-08" db="EMBL/GenBank/DDBJ databases">
        <title>Genomic Encyclopedia of Type Strains, Phase IV (KMG-IV): sequencing the most valuable type-strain genomes for metagenomic binning, comparative biology and taxonomic classification.</title>
        <authorList>
            <person name="Goeker M."/>
        </authorList>
    </citation>
    <scope>NUCLEOTIDE SEQUENCE [LARGE SCALE GENOMIC DNA]</scope>
    <source>
        <strain evidence="9 10">DSM 103526</strain>
    </source>
</reference>
<comment type="subcellular location">
    <subcellularLocation>
        <location evidence="1">Cell membrane</location>
        <topology evidence="1">Multi-pass membrane protein</topology>
    </subcellularLocation>
</comment>
<feature type="transmembrane region" description="Helical" evidence="8">
    <location>
        <begin position="250"/>
        <end position="269"/>
    </location>
</feature>
<dbReference type="Pfam" id="PF02535">
    <property type="entry name" value="Zip"/>
    <property type="match status" value="1"/>
</dbReference>
<evidence type="ECO:0000256" key="3">
    <source>
        <dbReference type="ARBA" id="ARBA00022475"/>
    </source>
</evidence>
<dbReference type="GO" id="GO:0005886">
    <property type="term" value="C:plasma membrane"/>
    <property type="evidence" value="ECO:0007669"/>
    <property type="project" value="UniProtKB-SubCell"/>
</dbReference>
<feature type="transmembrane region" description="Helical" evidence="8">
    <location>
        <begin position="33"/>
        <end position="52"/>
    </location>
</feature>
<protein>
    <submittedName>
        <fullName evidence="9">ZIP family zinc transporter</fullName>
    </submittedName>
</protein>
<feature type="transmembrane region" description="Helical" evidence="8">
    <location>
        <begin position="221"/>
        <end position="238"/>
    </location>
</feature>
<keyword evidence="10" id="KW-1185">Reference proteome</keyword>
<feature type="transmembrane region" description="Helical" evidence="8">
    <location>
        <begin position="161"/>
        <end position="182"/>
    </location>
</feature>
<keyword evidence="6 8" id="KW-1133">Transmembrane helix</keyword>
<accession>A0A841KRC5</accession>
<keyword evidence="4 8" id="KW-0812">Transmembrane</keyword>
<dbReference type="GO" id="GO:0005385">
    <property type="term" value="F:zinc ion transmembrane transporter activity"/>
    <property type="evidence" value="ECO:0007669"/>
    <property type="project" value="TreeGrafter"/>
</dbReference>
<evidence type="ECO:0000256" key="8">
    <source>
        <dbReference type="SAM" id="Phobius"/>
    </source>
</evidence>
<organism evidence="9 10">
    <name type="scientific">Anaerosolibacter carboniphilus</name>
    <dbReference type="NCBI Taxonomy" id="1417629"/>
    <lineage>
        <taxon>Bacteria</taxon>
        <taxon>Bacillati</taxon>
        <taxon>Bacillota</taxon>
        <taxon>Clostridia</taxon>
        <taxon>Peptostreptococcales</taxon>
        <taxon>Thermotaleaceae</taxon>
        <taxon>Anaerosolibacter</taxon>
    </lineage>
</organism>
<keyword evidence="7 8" id="KW-0472">Membrane</keyword>
<comment type="caution">
    <text evidence="9">The sequence shown here is derived from an EMBL/GenBank/DDBJ whole genome shotgun (WGS) entry which is preliminary data.</text>
</comment>
<evidence type="ECO:0000313" key="10">
    <source>
        <dbReference type="Proteomes" id="UP000579281"/>
    </source>
</evidence>
<feature type="transmembrane region" description="Helical" evidence="8">
    <location>
        <begin position="64"/>
        <end position="84"/>
    </location>
</feature>
<name>A0A841KRC5_9FIRM</name>
<evidence type="ECO:0000256" key="7">
    <source>
        <dbReference type="ARBA" id="ARBA00023136"/>
    </source>
</evidence>
<dbReference type="RefSeq" id="WP_184308242.1">
    <property type="nucleotide sequence ID" value="NZ_JACHEN010000003.1"/>
</dbReference>
<dbReference type="Proteomes" id="UP000579281">
    <property type="component" value="Unassembled WGS sequence"/>
</dbReference>
<feature type="transmembrane region" description="Helical" evidence="8">
    <location>
        <begin position="90"/>
        <end position="111"/>
    </location>
</feature>